<dbReference type="PANTHER" id="PTHR34598">
    <property type="entry name" value="BLL6449 PROTEIN"/>
    <property type="match status" value="1"/>
</dbReference>
<organism evidence="1 2">
    <name type="scientific">Novosphingobium bradum</name>
    <dbReference type="NCBI Taxonomy" id="1737444"/>
    <lineage>
        <taxon>Bacteria</taxon>
        <taxon>Pseudomonadati</taxon>
        <taxon>Pseudomonadota</taxon>
        <taxon>Alphaproteobacteria</taxon>
        <taxon>Sphingomonadales</taxon>
        <taxon>Sphingomonadaceae</taxon>
        <taxon>Novosphingobium</taxon>
    </lineage>
</organism>
<dbReference type="NCBIfam" id="NF041278">
    <property type="entry name" value="CmcJ_NvfI_EfuI"/>
    <property type="match status" value="1"/>
</dbReference>
<accession>A0ABV7IL28</accession>
<evidence type="ECO:0000313" key="2">
    <source>
        <dbReference type="Proteomes" id="UP001595604"/>
    </source>
</evidence>
<dbReference type="RefSeq" id="WP_379508099.1">
    <property type="nucleotide sequence ID" value="NZ_JBHRTQ010000001.1"/>
</dbReference>
<proteinExistence type="predicted"/>
<protein>
    <submittedName>
        <fullName evidence="1">CmcJ/NvfI family oxidoreductase</fullName>
    </submittedName>
</protein>
<keyword evidence="2" id="KW-1185">Reference proteome</keyword>
<dbReference type="InterPro" id="IPR044053">
    <property type="entry name" value="AsaB-like"/>
</dbReference>
<comment type="caution">
    <text evidence="1">The sequence shown here is derived from an EMBL/GenBank/DDBJ whole genome shotgun (WGS) entry which is preliminary data.</text>
</comment>
<name>A0ABV7IL28_9SPHN</name>
<reference evidence="2" key="1">
    <citation type="journal article" date="2019" name="Int. J. Syst. Evol. Microbiol.">
        <title>The Global Catalogue of Microorganisms (GCM) 10K type strain sequencing project: providing services to taxonomists for standard genome sequencing and annotation.</title>
        <authorList>
            <consortium name="The Broad Institute Genomics Platform"/>
            <consortium name="The Broad Institute Genome Sequencing Center for Infectious Disease"/>
            <person name="Wu L."/>
            <person name="Ma J."/>
        </authorList>
    </citation>
    <scope>NUCLEOTIDE SEQUENCE [LARGE SCALE GENOMIC DNA]</scope>
    <source>
        <strain evidence="2">KCTC 42984</strain>
    </source>
</reference>
<sequence length="260" mass="27910">MTTALLNFAGDRSNGGIWSNTSPSRTTQVLTGACVVMADARQLSPEADLEREGFRLVEFPVAGADFLDPGWVAGTYMAACAALVARLTGAFRVVPVHPSVVVRNTGDSAFAPAAQFVHIDQDRGAARAMVAIAAGEDRALQGARRTAIYNVWRALTPPPQDVPLALCDQRSAREADWVTGQTIEDHIPAPIPYVSSVADPGQRWFHYPDMTLDEALVFKNYDSDPTRPLGCLHGAFRLEGAPATSVPRASAEARMVAFFA</sequence>
<gene>
    <name evidence="1" type="ORF">ACFOD9_00405</name>
</gene>
<dbReference type="PANTHER" id="PTHR34598:SF3">
    <property type="entry name" value="OXIDOREDUCTASE AN1597"/>
    <property type="match status" value="1"/>
</dbReference>
<evidence type="ECO:0000313" key="1">
    <source>
        <dbReference type="EMBL" id="MFC3172702.1"/>
    </source>
</evidence>
<dbReference type="EMBL" id="JBHRTQ010000001">
    <property type="protein sequence ID" value="MFC3172702.1"/>
    <property type="molecule type" value="Genomic_DNA"/>
</dbReference>
<dbReference type="Proteomes" id="UP001595604">
    <property type="component" value="Unassembled WGS sequence"/>
</dbReference>